<comment type="similarity">
    <text evidence="1">Belongs to the PP2C family.</text>
</comment>
<protein>
    <recommendedName>
        <fullName evidence="2">PPM-type phosphatase domain-containing protein</fullName>
    </recommendedName>
</protein>
<dbReference type="SMART" id="SM00332">
    <property type="entry name" value="PP2Cc"/>
    <property type="match status" value="1"/>
</dbReference>
<dbReference type="InterPro" id="IPR015655">
    <property type="entry name" value="PP2C"/>
</dbReference>
<dbReference type="PANTHER" id="PTHR13832:SF837">
    <property type="entry name" value="PROTEIN PHOSPHATASE 2C-LIKE DOMAIN-CONTAINING PROTEIN 1"/>
    <property type="match status" value="1"/>
</dbReference>
<evidence type="ECO:0000313" key="3">
    <source>
        <dbReference type="EMBL" id="CAK8692269.1"/>
    </source>
</evidence>
<sequence length="595" mass="66296">MPFLSDIPLQCSKCNASVIVTSIEAHHRHHKALQILKFKQGRGHITLDILLKRRRAIIKKFTSRFKDNPKDPDLLRRIDRVNESFDIVRFELLRGKSICHFLVPYIGRVSAQEGGLGIESNEVLADIQSDLATSTADKSLPECIQAIGICHAMNVEYKNVMEDRTVVQCDFMSLTNSDQTPSCYVGIFDGYCGSTAADHCCQSLHGILQKELEKENTGQQLKRKPNLPKSNEQETDKILQQLETGHFLQEDDDDNIFNFHKPSALSNHKIAKCFQNTYQTMDEHLAWGVGESSWVRWSGCSAATCVILNEISAENNKSSSAGAGDQMIPPTLNEPHLTGRIFMANAGDVQGYLYHKSKPYPLTRCHTLRNDEESKRVREAGGAVMGSDLNLTINGVLSTSRGLGNHGDPALRRCVINRPYTTTAKIDKKSHFLVIATSSVWSTLDPEEIYSILNNIPKVMPVGRRNILSSLDGNTTDGFESVTEDNFLTEPKQCKLTSIVETEEESAIEEVVIVHRRQEEYTDDEEEESISNDASDQTSLYGFVHGGDGDYVEKGETYKTQLAEIMSQQIVRAALAGGAKQNVSVAVVLFKGYFE</sequence>
<evidence type="ECO:0000259" key="2">
    <source>
        <dbReference type="PROSITE" id="PS51746"/>
    </source>
</evidence>
<gene>
    <name evidence="3" type="ORF">CVLEPA_LOCUS24989</name>
</gene>
<dbReference type="Proteomes" id="UP001642483">
    <property type="component" value="Unassembled WGS sequence"/>
</dbReference>
<feature type="domain" description="PPM-type phosphatase" evidence="2">
    <location>
        <begin position="146"/>
        <end position="590"/>
    </location>
</feature>
<dbReference type="PANTHER" id="PTHR13832">
    <property type="entry name" value="PROTEIN PHOSPHATASE 2C"/>
    <property type="match status" value="1"/>
</dbReference>
<dbReference type="Pfam" id="PF00481">
    <property type="entry name" value="PP2C"/>
    <property type="match status" value="1"/>
</dbReference>
<comment type="caution">
    <text evidence="3">The sequence shown here is derived from an EMBL/GenBank/DDBJ whole genome shotgun (WGS) entry which is preliminary data.</text>
</comment>
<proteinExistence type="inferred from homology"/>
<dbReference type="EMBL" id="CAWYQH010000130">
    <property type="protein sequence ID" value="CAK8692269.1"/>
    <property type="molecule type" value="Genomic_DNA"/>
</dbReference>
<dbReference type="InterPro" id="IPR036457">
    <property type="entry name" value="PPM-type-like_dom_sf"/>
</dbReference>
<evidence type="ECO:0000313" key="4">
    <source>
        <dbReference type="Proteomes" id="UP001642483"/>
    </source>
</evidence>
<dbReference type="PROSITE" id="PS51746">
    <property type="entry name" value="PPM_2"/>
    <property type="match status" value="1"/>
</dbReference>
<dbReference type="Gene3D" id="3.60.40.10">
    <property type="entry name" value="PPM-type phosphatase domain"/>
    <property type="match status" value="1"/>
</dbReference>
<dbReference type="CDD" id="cd00143">
    <property type="entry name" value="PP2Cc"/>
    <property type="match status" value="1"/>
</dbReference>
<evidence type="ECO:0000256" key="1">
    <source>
        <dbReference type="ARBA" id="ARBA00006702"/>
    </source>
</evidence>
<reference evidence="3 4" key="1">
    <citation type="submission" date="2024-02" db="EMBL/GenBank/DDBJ databases">
        <authorList>
            <person name="Daric V."/>
            <person name="Darras S."/>
        </authorList>
    </citation>
    <scope>NUCLEOTIDE SEQUENCE [LARGE SCALE GENOMIC DNA]</scope>
</reference>
<dbReference type="SUPFAM" id="SSF81606">
    <property type="entry name" value="PP2C-like"/>
    <property type="match status" value="1"/>
</dbReference>
<accession>A0ABP0GN78</accession>
<name>A0ABP0GN78_CLALP</name>
<keyword evidence="4" id="KW-1185">Reference proteome</keyword>
<dbReference type="InterPro" id="IPR001932">
    <property type="entry name" value="PPM-type_phosphatase-like_dom"/>
</dbReference>
<organism evidence="3 4">
    <name type="scientific">Clavelina lepadiformis</name>
    <name type="common">Light-bulb sea squirt</name>
    <name type="synonym">Ascidia lepadiformis</name>
    <dbReference type="NCBI Taxonomy" id="159417"/>
    <lineage>
        <taxon>Eukaryota</taxon>
        <taxon>Metazoa</taxon>
        <taxon>Chordata</taxon>
        <taxon>Tunicata</taxon>
        <taxon>Ascidiacea</taxon>
        <taxon>Aplousobranchia</taxon>
        <taxon>Clavelinidae</taxon>
        <taxon>Clavelina</taxon>
    </lineage>
</organism>